<dbReference type="EMBL" id="DS114119">
    <property type="protein sequence ID" value="EAX90301.1"/>
    <property type="molecule type" value="Genomic_DNA"/>
</dbReference>
<gene>
    <name evidence="2" type="ORF">TVAG_119340</name>
    <name evidence="1" type="ORF">TVAG_446010</name>
</gene>
<evidence type="ECO:0000313" key="2">
    <source>
        <dbReference type="EMBL" id="EAY23598.1"/>
    </source>
</evidence>
<dbReference type="InterPro" id="IPR016024">
    <property type="entry name" value="ARM-type_fold"/>
</dbReference>
<keyword evidence="3" id="KW-1185">Reference proteome</keyword>
<sequence length="505" mass="58128">MYEYKNQNDDENASNEISTLDDNIQIECLDPSIISVCGSKFEDLILKLEEFIKTDANKNQYFDLTDLNTVNDILSQITPLLSNPTLADECCESDIIITALQLLFSSSDTPESTLNHLTEIGYRLLLRKLNEKTQFLPEVFCSLAISTTGNLQKRSIVSITNILVDLYTQGKENDELVLNINGSVSQKLLDDLMIANDPILISNILNYFDNLLFLISRTKNQNPNLFAEIKTIYPKLAEISLSFLDPYNEIFTASALQLLCQLCEDPLVTKELLSSENIFQILFHLNEIHHELFNKLEESEGDELISQDMKLSHGVFQLIRILSMTQNFSKTIPFIFEIPDFADILKFELHFGHKNTKEIVFDIIELFIDTRYVYFQENGIIDELFSIYLNDETSFTEKSHIVRIILTFFDLVPDTVIEPYLTEEVVMSLCQLLGKTIPGYPRFNICFCDVFYKLCISFPHVLEFLRDDEIHDELDEYINDFEMNDSAIHLLKLIEDGQGSSDEFD</sequence>
<dbReference type="RefSeq" id="XP_001276846.1">
    <property type="nucleotide sequence ID" value="XM_001276845.1"/>
</dbReference>
<evidence type="ECO:0000313" key="3">
    <source>
        <dbReference type="Proteomes" id="UP000001542"/>
    </source>
</evidence>
<dbReference type="VEuPathDB" id="TrichDB:TVAGG3_0992040"/>
<dbReference type="EMBL" id="DS113177">
    <property type="protein sequence ID" value="EAY23598.1"/>
    <property type="molecule type" value="Genomic_DNA"/>
</dbReference>
<dbReference type="KEGG" id="tva:4747985"/>
<dbReference type="SUPFAM" id="SSF48371">
    <property type="entry name" value="ARM repeat"/>
    <property type="match status" value="1"/>
</dbReference>
<protein>
    <submittedName>
        <fullName evidence="2">Uncharacterized protein</fullName>
    </submittedName>
</protein>
<evidence type="ECO:0000313" key="1">
    <source>
        <dbReference type="EMBL" id="EAX90301.1"/>
    </source>
</evidence>
<dbReference type="VEuPathDB" id="TrichDB:TVAG_119340"/>
<reference evidence="2" key="1">
    <citation type="submission" date="2006-10" db="EMBL/GenBank/DDBJ databases">
        <authorList>
            <person name="Amadeo P."/>
            <person name="Zhao Q."/>
            <person name="Wortman J."/>
            <person name="Fraser-Liggett C."/>
            <person name="Carlton J."/>
        </authorList>
    </citation>
    <scope>NUCLEOTIDE SEQUENCE</scope>
    <source>
        <strain evidence="2">G3</strain>
    </source>
</reference>
<organism evidence="2 3">
    <name type="scientific">Trichomonas vaginalis (strain ATCC PRA-98 / G3)</name>
    <dbReference type="NCBI Taxonomy" id="412133"/>
    <lineage>
        <taxon>Eukaryota</taxon>
        <taxon>Metamonada</taxon>
        <taxon>Parabasalia</taxon>
        <taxon>Trichomonadida</taxon>
        <taxon>Trichomonadidae</taxon>
        <taxon>Trichomonas</taxon>
    </lineage>
</organism>
<accession>A2D781</accession>
<dbReference type="VEuPathDB" id="TrichDB:TVAGG3_1006320"/>
<dbReference type="RefSeq" id="XP_001303231.1">
    <property type="nucleotide sequence ID" value="XM_001303230.1"/>
</dbReference>
<proteinExistence type="predicted"/>
<dbReference type="Proteomes" id="UP000001542">
    <property type="component" value="Unassembled WGS sequence"/>
</dbReference>
<reference evidence="2" key="2">
    <citation type="journal article" date="2007" name="Science">
        <title>Draft genome sequence of the sexually transmitted pathogen Trichomonas vaginalis.</title>
        <authorList>
            <person name="Carlton J.M."/>
            <person name="Hirt R.P."/>
            <person name="Silva J.C."/>
            <person name="Delcher A.L."/>
            <person name="Schatz M."/>
            <person name="Zhao Q."/>
            <person name="Wortman J.R."/>
            <person name="Bidwell S.L."/>
            <person name="Alsmark U.C.M."/>
            <person name="Besteiro S."/>
            <person name="Sicheritz-Ponten T."/>
            <person name="Noel C.J."/>
            <person name="Dacks J.B."/>
            <person name="Foster P.G."/>
            <person name="Simillion C."/>
            <person name="Van de Peer Y."/>
            <person name="Miranda-Saavedra D."/>
            <person name="Barton G.J."/>
            <person name="Westrop G.D."/>
            <person name="Mueller S."/>
            <person name="Dessi D."/>
            <person name="Fiori P.L."/>
            <person name="Ren Q."/>
            <person name="Paulsen I."/>
            <person name="Zhang H."/>
            <person name="Bastida-Corcuera F.D."/>
            <person name="Simoes-Barbosa A."/>
            <person name="Brown M.T."/>
            <person name="Hayes R.D."/>
            <person name="Mukherjee M."/>
            <person name="Okumura C.Y."/>
            <person name="Schneider R."/>
            <person name="Smith A.J."/>
            <person name="Vanacova S."/>
            <person name="Villalvazo M."/>
            <person name="Haas B.J."/>
            <person name="Pertea M."/>
            <person name="Feldblyum T.V."/>
            <person name="Utterback T.R."/>
            <person name="Shu C.L."/>
            <person name="Osoegawa K."/>
            <person name="de Jong P.J."/>
            <person name="Hrdy I."/>
            <person name="Horvathova L."/>
            <person name="Zubacova Z."/>
            <person name="Dolezal P."/>
            <person name="Malik S.B."/>
            <person name="Logsdon J.M. Jr."/>
            <person name="Henze K."/>
            <person name="Gupta A."/>
            <person name="Wang C.C."/>
            <person name="Dunne R.L."/>
            <person name="Upcroft J.A."/>
            <person name="Upcroft P."/>
            <person name="White O."/>
            <person name="Salzberg S.L."/>
            <person name="Tang P."/>
            <person name="Chiu C.-H."/>
            <person name="Lee Y.-S."/>
            <person name="Embley T.M."/>
            <person name="Coombs G.H."/>
            <person name="Mottram J.C."/>
            <person name="Tachezy J."/>
            <person name="Fraser-Liggett C.M."/>
            <person name="Johnson P.J."/>
        </authorList>
    </citation>
    <scope>NUCLEOTIDE SEQUENCE [LARGE SCALE GENOMIC DNA]</scope>
    <source>
        <strain evidence="2">G3</strain>
    </source>
</reference>
<dbReference type="AlphaFoldDB" id="A2D781"/>
<name>A2D781_TRIV3</name>
<dbReference type="KEGG" id="tva:4720836"/>